<comment type="similarity">
    <text evidence="1">Belongs to the short-chain dehydrogenases/reductases (SDR) family.</text>
</comment>
<dbReference type="Pfam" id="PF13561">
    <property type="entry name" value="adh_short_C2"/>
    <property type="match status" value="1"/>
</dbReference>
<dbReference type="InterPro" id="IPR057326">
    <property type="entry name" value="KR_dom"/>
</dbReference>
<dbReference type="SUPFAM" id="SSF51735">
    <property type="entry name" value="NAD(P)-binding Rossmann-fold domains"/>
    <property type="match status" value="1"/>
</dbReference>
<name>A0A370FFP1_9BURK</name>
<evidence type="ECO:0000259" key="3">
    <source>
        <dbReference type="SMART" id="SM00822"/>
    </source>
</evidence>
<dbReference type="GO" id="GO:0030497">
    <property type="term" value="P:fatty acid elongation"/>
    <property type="evidence" value="ECO:0007669"/>
    <property type="project" value="TreeGrafter"/>
</dbReference>
<gene>
    <name evidence="4" type="ORF">DFR41_104291</name>
</gene>
<dbReference type="InterPro" id="IPR036291">
    <property type="entry name" value="NAD(P)-bd_dom_sf"/>
</dbReference>
<dbReference type="OrthoDB" id="8665216at2"/>
<dbReference type="FunFam" id="3.40.50.720:FF:000173">
    <property type="entry name" value="3-oxoacyl-[acyl-carrier protein] reductase"/>
    <property type="match status" value="1"/>
</dbReference>
<dbReference type="PANTHER" id="PTHR42760:SF129">
    <property type="entry name" value="OXIDOREDUCTASE"/>
    <property type="match status" value="1"/>
</dbReference>
<comment type="caution">
    <text evidence="4">The sequence shown here is derived from an EMBL/GenBank/DDBJ whole genome shotgun (WGS) entry which is preliminary data.</text>
</comment>
<protein>
    <submittedName>
        <fullName evidence="4">NAD(P)-dependent dehydrogenase (Short-subunit alcohol dehydrogenase family)</fullName>
    </submittedName>
</protein>
<dbReference type="AlphaFoldDB" id="A0A370FFP1"/>
<dbReference type="InterPro" id="IPR020904">
    <property type="entry name" value="Sc_DH/Rdtase_CS"/>
</dbReference>
<dbReference type="InterPro" id="IPR002347">
    <property type="entry name" value="SDR_fam"/>
</dbReference>
<dbReference type="PANTHER" id="PTHR42760">
    <property type="entry name" value="SHORT-CHAIN DEHYDROGENASES/REDUCTASES FAMILY MEMBER"/>
    <property type="match status" value="1"/>
</dbReference>
<evidence type="ECO:0000256" key="1">
    <source>
        <dbReference type="ARBA" id="ARBA00006484"/>
    </source>
</evidence>
<dbReference type="EMBL" id="QQAV01000004">
    <property type="protein sequence ID" value="RDI25232.1"/>
    <property type="molecule type" value="Genomic_DNA"/>
</dbReference>
<reference evidence="4 5" key="1">
    <citation type="submission" date="2018-07" db="EMBL/GenBank/DDBJ databases">
        <title>Genomic Encyclopedia of Type Strains, Phase IV (KMG-IV): sequencing the most valuable type-strain genomes for metagenomic binning, comparative biology and taxonomic classification.</title>
        <authorList>
            <person name="Goeker M."/>
        </authorList>
    </citation>
    <scope>NUCLEOTIDE SEQUENCE [LARGE SCALE GENOMIC DNA]</scope>
    <source>
        <strain evidence="4 5">DSM 21352</strain>
    </source>
</reference>
<keyword evidence="2" id="KW-0560">Oxidoreductase</keyword>
<dbReference type="GO" id="GO:0016616">
    <property type="term" value="F:oxidoreductase activity, acting on the CH-OH group of donors, NAD or NADP as acceptor"/>
    <property type="evidence" value="ECO:0007669"/>
    <property type="project" value="TreeGrafter"/>
</dbReference>
<sequence length="246" mass="25386">MSAAPPDRGVAVVTGGSAGIGKAICQDLLDGGWEVVSLARRMADIAHARLHSIEVDLSDRAATAQAVAEVASRWQVTTVVHNAGVIRAALLPQVQLTDLDALVDLHLGCAVQLVQAALPAMRAAGFGRVVLLSSRAALGLATRTSYSATKAGMLGMARTWALELGGEGITVNVVAPGPIRTDMFYDVVDAGSEKEKALAASVPVKRLGEAADVARAVRFFLEPANSFVTGQVLYVCGGTSVGSLTL</sequence>
<evidence type="ECO:0000313" key="4">
    <source>
        <dbReference type="EMBL" id="RDI25232.1"/>
    </source>
</evidence>
<dbReference type="RefSeq" id="WP_114803052.1">
    <property type="nucleotide sequence ID" value="NZ_QQAV01000004.1"/>
</dbReference>
<accession>A0A370FFP1</accession>
<dbReference type="SMART" id="SM00822">
    <property type="entry name" value="PKS_KR"/>
    <property type="match status" value="1"/>
</dbReference>
<dbReference type="Proteomes" id="UP000255265">
    <property type="component" value="Unassembled WGS sequence"/>
</dbReference>
<evidence type="ECO:0000256" key="2">
    <source>
        <dbReference type="ARBA" id="ARBA00023002"/>
    </source>
</evidence>
<dbReference type="PRINTS" id="PR00081">
    <property type="entry name" value="GDHRDH"/>
</dbReference>
<proteinExistence type="inferred from homology"/>
<organism evidence="4 5">
    <name type="scientific">Pseudacidovorax intermedius</name>
    <dbReference type="NCBI Taxonomy" id="433924"/>
    <lineage>
        <taxon>Bacteria</taxon>
        <taxon>Pseudomonadati</taxon>
        <taxon>Pseudomonadota</taxon>
        <taxon>Betaproteobacteria</taxon>
        <taxon>Burkholderiales</taxon>
        <taxon>Comamonadaceae</taxon>
        <taxon>Pseudacidovorax</taxon>
    </lineage>
</organism>
<dbReference type="Gene3D" id="3.40.50.720">
    <property type="entry name" value="NAD(P)-binding Rossmann-like Domain"/>
    <property type="match status" value="1"/>
</dbReference>
<feature type="domain" description="Ketoreductase" evidence="3">
    <location>
        <begin position="9"/>
        <end position="182"/>
    </location>
</feature>
<dbReference type="PRINTS" id="PR00080">
    <property type="entry name" value="SDRFAMILY"/>
</dbReference>
<dbReference type="PROSITE" id="PS00061">
    <property type="entry name" value="ADH_SHORT"/>
    <property type="match status" value="1"/>
</dbReference>
<evidence type="ECO:0000313" key="5">
    <source>
        <dbReference type="Proteomes" id="UP000255265"/>
    </source>
</evidence>
<keyword evidence="5" id="KW-1185">Reference proteome</keyword>
<dbReference type="STRING" id="433924.NS331_06580"/>